<feature type="compositionally biased region" description="Polar residues" evidence="1">
    <location>
        <begin position="42"/>
        <end position="51"/>
    </location>
</feature>
<dbReference type="EMBL" id="AP027142">
    <property type="protein sequence ID" value="BDV35676.1"/>
    <property type="molecule type" value="Genomic_DNA"/>
</dbReference>
<name>A0ABM8ECH4_9HYPH</name>
<dbReference type="Proteomes" id="UP001317629">
    <property type="component" value="Chromosome"/>
</dbReference>
<accession>A0ABM8ECH4</accession>
<keyword evidence="3" id="KW-1185">Reference proteome</keyword>
<organism evidence="2 3">
    <name type="scientific">Methylocystis iwaonis</name>
    <dbReference type="NCBI Taxonomy" id="2885079"/>
    <lineage>
        <taxon>Bacteria</taxon>
        <taxon>Pseudomonadati</taxon>
        <taxon>Pseudomonadota</taxon>
        <taxon>Alphaproteobacteria</taxon>
        <taxon>Hyphomicrobiales</taxon>
        <taxon>Methylocystaceae</taxon>
        <taxon>Methylocystis</taxon>
    </lineage>
</organism>
<feature type="region of interest" description="Disordered" evidence="1">
    <location>
        <begin position="31"/>
        <end position="109"/>
    </location>
</feature>
<evidence type="ECO:0000313" key="2">
    <source>
        <dbReference type="EMBL" id="BDV35676.1"/>
    </source>
</evidence>
<dbReference type="RefSeq" id="WP_281929169.1">
    <property type="nucleotide sequence ID" value="NZ_AP027142.1"/>
</dbReference>
<protein>
    <submittedName>
        <fullName evidence="2">Uncharacterized protein</fullName>
    </submittedName>
</protein>
<feature type="compositionally biased region" description="Acidic residues" evidence="1">
    <location>
        <begin position="63"/>
        <end position="75"/>
    </location>
</feature>
<feature type="region of interest" description="Disordered" evidence="1">
    <location>
        <begin position="130"/>
        <end position="172"/>
    </location>
</feature>
<sequence>MSQAREFVELPRGIRARIEATIEALVAALDEMDGDSDVEPSLGSTEMSAERSQLYWGASGAPEGEDEEGGDDEPSGDEREPTLGATAALNQPTAWASPRDTWITGGEGELEPSLGWTRHGYGAPGAFNRGYDHDREFTTGPNDEEGDVAELSGVGDADGLAEQCPSWTGAAE</sequence>
<evidence type="ECO:0000313" key="3">
    <source>
        <dbReference type="Proteomes" id="UP001317629"/>
    </source>
</evidence>
<gene>
    <name evidence="2" type="ORF">SS37A_32050</name>
</gene>
<proteinExistence type="predicted"/>
<evidence type="ECO:0000256" key="1">
    <source>
        <dbReference type="SAM" id="MobiDB-lite"/>
    </source>
</evidence>
<reference evidence="2 3" key="1">
    <citation type="journal article" date="2023" name="Int. J. Syst. Evol. Microbiol.">
        <title>Methylocystis iwaonis sp. nov., a type II methane-oxidizing bacterium from surface soil of a rice paddy field in Japan, and emended description of the genus Methylocystis (ex Whittenbury et al. 1970) Bowman et al. 1993.</title>
        <authorList>
            <person name="Kaise H."/>
            <person name="Sawadogo J.B."/>
            <person name="Alam M.S."/>
            <person name="Ueno C."/>
            <person name="Dianou D."/>
            <person name="Shinjo R."/>
            <person name="Asakawa S."/>
        </authorList>
    </citation>
    <scope>NUCLEOTIDE SEQUENCE [LARGE SCALE GENOMIC DNA]</scope>
    <source>
        <strain evidence="2 3">SS37A-Re</strain>
    </source>
</reference>